<keyword evidence="9" id="KW-0472">Membrane</keyword>
<evidence type="ECO:0000256" key="2">
    <source>
        <dbReference type="ARBA" id="ARBA00022651"/>
    </source>
</evidence>
<keyword evidence="3 8" id="KW-0378">Hydrolase</keyword>
<reference evidence="11" key="1">
    <citation type="submission" date="2018-08" db="EMBL/GenBank/DDBJ databases">
        <authorList>
            <person name="Liu Z.-W."/>
            <person name="Du Z.-J."/>
        </authorList>
    </citation>
    <scope>NUCLEOTIDE SEQUENCE [LARGE SCALE GENOMIC DNA]</scope>
    <source>
        <strain evidence="11">H4X</strain>
    </source>
</reference>
<dbReference type="SUPFAM" id="SSF75005">
    <property type="entry name" value="Arabinanase/levansucrase/invertase"/>
    <property type="match status" value="1"/>
</dbReference>
<keyword evidence="2" id="KW-0624">Polysaccharide degradation</keyword>
<feature type="active site" description="Proton donor" evidence="6">
    <location>
        <position position="217"/>
    </location>
</feature>
<evidence type="ECO:0000256" key="8">
    <source>
        <dbReference type="RuleBase" id="RU361187"/>
    </source>
</evidence>
<protein>
    <submittedName>
        <fullName evidence="10">Beta-xylosidase</fullName>
    </submittedName>
</protein>
<dbReference type="EMBL" id="QRGR01000004">
    <property type="protein sequence ID" value="RDV16572.1"/>
    <property type="molecule type" value="Genomic_DNA"/>
</dbReference>
<dbReference type="InterPro" id="IPR052176">
    <property type="entry name" value="Glycosyl_Hydrlase_43_Enz"/>
</dbReference>
<keyword evidence="11" id="KW-1185">Reference proteome</keyword>
<dbReference type="GO" id="GO:0004553">
    <property type="term" value="F:hydrolase activity, hydrolyzing O-glycosyl compounds"/>
    <property type="evidence" value="ECO:0007669"/>
    <property type="project" value="InterPro"/>
</dbReference>
<evidence type="ECO:0000256" key="7">
    <source>
        <dbReference type="PIRSR" id="PIRSR606710-2"/>
    </source>
</evidence>
<organism evidence="10 11">
    <name type="scientific">Pontibacter diazotrophicus</name>
    <dbReference type="NCBI Taxonomy" id="1400979"/>
    <lineage>
        <taxon>Bacteria</taxon>
        <taxon>Pseudomonadati</taxon>
        <taxon>Bacteroidota</taxon>
        <taxon>Cytophagia</taxon>
        <taxon>Cytophagales</taxon>
        <taxon>Hymenobacteraceae</taxon>
        <taxon>Pontibacter</taxon>
    </lineage>
</organism>
<feature type="active site" description="Proton acceptor" evidence="6">
    <location>
        <position position="46"/>
    </location>
</feature>
<keyword evidence="9" id="KW-0812">Transmembrane</keyword>
<dbReference type="Gene3D" id="2.115.10.20">
    <property type="entry name" value="Glycosyl hydrolase domain, family 43"/>
    <property type="match status" value="1"/>
</dbReference>
<evidence type="ECO:0000256" key="3">
    <source>
        <dbReference type="ARBA" id="ARBA00022801"/>
    </source>
</evidence>
<name>A0A3D8LI60_9BACT</name>
<evidence type="ECO:0000313" key="11">
    <source>
        <dbReference type="Proteomes" id="UP000256708"/>
    </source>
</evidence>
<keyword evidence="5 8" id="KW-0326">Glycosidase</keyword>
<dbReference type="GO" id="GO:0045493">
    <property type="term" value="P:xylan catabolic process"/>
    <property type="evidence" value="ECO:0007669"/>
    <property type="project" value="UniProtKB-KW"/>
</dbReference>
<dbReference type="AlphaFoldDB" id="A0A3D8LI60"/>
<dbReference type="OrthoDB" id="9801455at2"/>
<dbReference type="InterPro" id="IPR006710">
    <property type="entry name" value="Glyco_hydro_43"/>
</dbReference>
<keyword evidence="2" id="KW-0858">Xylan degradation</keyword>
<evidence type="ECO:0000256" key="9">
    <source>
        <dbReference type="SAM" id="Phobius"/>
    </source>
</evidence>
<dbReference type="Proteomes" id="UP000256708">
    <property type="component" value="Unassembled WGS sequence"/>
</dbReference>
<dbReference type="InterPro" id="IPR023296">
    <property type="entry name" value="Glyco_hydro_beta-prop_sf"/>
</dbReference>
<comment type="caution">
    <text evidence="10">The sequence shown here is derived from an EMBL/GenBank/DDBJ whole genome shotgun (WGS) entry which is preliminary data.</text>
</comment>
<dbReference type="PANTHER" id="PTHR43772:SF2">
    <property type="entry name" value="PUTATIVE (AFU_ORTHOLOGUE AFUA_2G04480)-RELATED"/>
    <property type="match status" value="1"/>
</dbReference>
<feature type="transmembrane region" description="Helical" evidence="9">
    <location>
        <begin position="7"/>
        <end position="24"/>
    </location>
</feature>
<evidence type="ECO:0000256" key="5">
    <source>
        <dbReference type="ARBA" id="ARBA00023295"/>
    </source>
</evidence>
<feature type="site" description="Important for catalytic activity, responsible for pKa modulation of the active site Glu and correct orientation of both the proton donor and substrate" evidence="7">
    <location>
        <position position="154"/>
    </location>
</feature>
<evidence type="ECO:0000313" key="10">
    <source>
        <dbReference type="EMBL" id="RDV16572.1"/>
    </source>
</evidence>
<proteinExistence type="inferred from homology"/>
<keyword evidence="4" id="KW-0119">Carbohydrate metabolism</keyword>
<dbReference type="PANTHER" id="PTHR43772">
    <property type="entry name" value="ENDO-1,4-BETA-XYLANASE"/>
    <property type="match status" value="1"/>
</dbReference>
<sequence length="338" mass="37648">MTSKNRALKFIAVSISYFLIAFWICSCSLRSQAQDAAEESSINLADPTVFYHEGTYYLYGTVEGNADEGFEVYTSKDMKSWEGPAGVRDGFALKQGEAFGTKGFWAPQVFYHQGKFYMAYTANENIAIAESNSPLGPFKQQVKQPLAVPVKQIDPFIFMDDDGKKYLYHVRLKDGNRIFVAEMTDNFSGIKEETLRECIAAEEPWENTANADWPVAEGPTVLKHKGLYYMIYSANDFRNPDYAVGYATSRSPLGPWVKHNSSPVISTKTIGESGTGHGDILKDKSGNLVYVFHTHQSDTTVAPRKTAMVKANFLESPGGGEAKLIVDPNSFFYPKVKH</sequence>
<evidence type="ECO:0000256" key="1">
    <source>
        <dbReference type="ARBA" id="ARBA00009865"/>
    </source>
</evidence>
<keyword evidence="9" id="KW-1133">Transmembrane helix</keyword>
<gene>
    <name evidence="10" type="ORF">DXT99_05105</name>
</gene>
<evidence type="ECO:0000256" key="4">
    <source>
        <dbReference type="ARBA" id="ARBA00023277"/>
    </source>
</evidence>
<evidence type="ECO:0000256" key="6">
    <source>
        <dbReference type="PIRSR" id="PIRSR606710-1"/>
    </source>
</evidence>
<dbReference type="Pfam" id="PF04616">
    <property type="entry name" value="Glyco_hydro_43"/>
    <property type="match status" value="1"/>
</dbReference>
<dbReference type="RefSeq" id="WP_115564433.1">
    <property type="nucleotide sequence ID" value="NZ_QRGR01000004.1"/>
</dbReference>
<dbReference type="PROSITE" id="PS51257">
    <property type="entry name" value="PROKAR_LIPOPROTEIN"/>
    <property type="match status" value="1"/>
</dbReference>
<dbReference type="CDD" id="cd08991">
    <property type="entry name" value="GH43_HoAraf43-like"/>
    <property type="match status" value="1"/>
</dbReference>
<accession>A0A3D8LI60</accession>
<comment type="similarity">
    <text evidence="1 8">Belongs to the glycosyl hydrolase 43 family.</text>
</comment>